<dbReference type="Proteomes" id="UP001141259">
    <property type="component" value="Unassembled WGS sequence"/>
</dbReference>
<evidence type="ECO:0000313" key="2">
    <source>
        <dbReference type="Proteomes" id="UP001141259"/>
    </source>
</evidence>
<name>A0A9X2VUV8_9PSEU</name>
<gene>
    <name evidence="1" type="ORF">NZH93_38500</name>
</gene>
<proteinExistence type="predicted"/>
<comment type="caution">
    <text evidence="1">The sequence shown here is derived from an EMBL/GenBank/DDBJ whole genome shotgun (WGS) entry which is preliminary data.</text>
</comment>
<dbReference type="EMBL" id="JANYMP010000026">
    <property type="protein sequence ID" value="MCS7482772.1"/>
    <property type="molecule type" value="Genomic_DNA"/>
</dbReference>
<organism evidence="1 2">
    <name type="scientific">Umezawaea endophytica</name>
    <dbReference type="NCBI Taxonomy" id="1654476"/>
    <lineage>
        <taxon>Bacteria</taxon>
        <taxon>Bacillati</taxon>
        <taxon>Actinomycetota</taxon>
        <taxon>Actinomycetes</taxon>
        <taxon>Pseudonocardiales</taxon>
        <taxon>Pseudonocardiaceae</taxon>
        <taxon>Umezawaea</taxon>
    </lineage>
</organism>
<sequence>MASYRVELPAGCTEVTLVRAEDGSETVVRFGVDTADGPVLRDDVARRLREYLGREPGSEAPALVDFMVRRLGFQVGPLAARAPIRLTVMDRRAVTLWVGASTVVSASKRQTAFALTLPGAVQKDDARVLFRLGSPGTDGQAVVRAFRDWAGA</sequence>
<keyword evidence="2" id="KW-1185">Reference proteome</keyword>
<dbReference type="AlphaFoldDB" id="A0A9X2VUV8"/>
<dbReference type="RefSeq" id="WP_259628236.1">
    <property type="nucleotide sequence ID" value="NZ_JANYMP010000026.1"/>
</dbReference>
<protein>
    <submittedName>
        <fullName evidence="1">Uncharacterized protein</fullName>
    </submittedName>
</protein>
<accession>A0A9X2VUV8</accession>
<evidence type="ECO:0000313" key="1">
    <source>
        <dbReference type="EMBL" id="MCS7482772.1"/>
    </source>
</evidence>
<reference evidence="1" key="1">
    <citation type="submission" date="2022-08" db="EMBL/GenBank/DDBJ databases">
        <authorList>
            <person name="Tistechok S."/>
            <person name="Samborskyy M."/>
            <person name="Roman I."/>
        </authorList>
    </citation>
    <scope>NUCLEOTIDE SEQUENCE</scope>
    <source>
        <strain evidence="1">DSM 103496</strain>
    </source>
</reference>